<evidence type="ECO:0000256" key="1">
    <source>
        <dbReference type="ARBA" id="ARBA00006484"/>
    </source>
</evidence>
<sequence>MNKVAIVTGGCRGIGLASTEIFLEQGWRVAMVDRDTEELHKVASGMENVLAVEADISDPAQVDRMVAEVTDAFGRIDALVNNAGVALFSRTSQTSFEAWREVMATNLDGVFLCTQAATEELAKTKGAIVNIASISGLRASTLRVAYGTSKAAVIHLTKQFAAELGELGIRVNCVAPGPVRTKLAMAVHAPEIISAYYDAIPLNRYGEAREIAEAVVFLCSDKASFISGQTLAADGGFDATGVGLPAMRRGDDLK</sequence>
<reference evidence="3 4" key="1">
    <citation type="journal article" date="2015" name="Stand. Genomic Sci.">
        <title>Genomic Encyclopedia of Bacterial and Archaeal Type Strains, Phase III: the genomes of soil and plant-associated and newly described type strains.</title>
        <authorList>
            <person name="Whitman W.B."/>
            <person name="Woyke T."/>
            <person name="Klenk H.P."/>
            <person name="Zhou Y."/>
            <person name="Lilburn T.G."/>
            <person name="Beck B.J."/>
            <person name="De Vos P."/>
            <person name="Vandamme P."/>
            <person name="Eisen J.A."/>
            <person name="Garrity G."/>
            <person name="Hugenholtz P."/>
            <person name="Kyrpides N.C."/>
        </authorList>
    </citation>
    <scope>NUCLEOTIDE SEQUENCE [LARGE SCALE GENOMIC DNA]</scope>
    <source>
        <strain evidence="3 4">CGMCC 1.5364</strain>
    </source>
</reference>
<comment type="similarity">
    <text evidence="1">Belongs to the short-chain dehydrogenases/reductases (SDR) family.</text>
</comment>
<dbReference type="RefSeq" id="WP_145399822.1">
    <property type="nucleotide sequence ID" value="NZ_VLKU01000015.1"/>
</dbReference>
<dbReference type="PRINTS" id="PR00081">
    <property type="entry name" value="GDHRDH"/>
</dbReference>
<dbReference type="PANTHER" id="PTHR42760">
    <property type="entry name" value="SHORT-CHAIN DEHYDROGENASES/REDUCTASES FAMILY MEMBER"/>
    <property type="match status" value="1"/>
</dbReference>
<dbReference type="OrthoDB" id="9779623at2"/>
<gene>
    <name evidence="3" type="ORF">IQ24_03740</name>
</gene>
<name>A0A562NAX9_9RHOB</name>
<dbReference type="SMART" id="SM00822">
    <property type="entry name" value="PKS_KR"/>
    <property type="match status" value="1"/>
</dbReference>
<dbReference type="InterPro" id="IPR020904">
    <property type="entry name" value="Sc_DH/Rdtase_CS"/>
</dbReference>
<organism evidence="3 4">
    <name type="scientific">Paracoccus sulfuroxidans</name>
    <dbReference type="NCBI Taxonomy" id="384678"/>
    <lineage>
        <taxon>Bacteria</taxon>
        <taxon>Pseudomonadati</taxon>
        <taxon>Pseudomonadota</taxon>
        <taxon>Alphaproteobacteria</taxon>
        <taxon>Rhodobacterales</taxon>
        <taxon>Paracoccaceae</taxon>
        <taxon>Paracoccus</taxon>
    </lineage>
</organism>
<dbReference type="GO" id="GO:0016616">
    <property type="term" value="F:oxidoreductase activity, acting on the CH-OH group of donors, NAD or NADP as acceptor"/>
    <property type="evidence" value="ECO:0007669"/>
    <property type="project" value="TreeGrafter"/>
</dbReference>
<dbReference type="PANTHER" id="PTHR42760:SF123">
    <property type="entry name" value="OXIDOREDUCTASE"/>
    <property type="match status" value="1"/>
</dbReference>
<feature type="domain" description="Ketoreductase" evidence="2">
    <location>
        <begin position="3"/>
        <end position="182"/>
    </location>
</feature>
<dbReference type="PRINTS" id="PR00080">
    <property type="entry name" value="SDRFAMILY"/>
</dbReference>
<protein>
    <submittedName>
        <fullName evidence="3">NAD(P)-dependent dehydrogenase (Short-subunit alcohol dehydrogenase family)</fullName>
    </submittedName>
</protein>
<dbReference type="InterPro" id="IPR036291">
    <property type="entry name" value="NAD(P)-bd_dom_sf"/>
</dbReference>
<dbReference type="EMBL" id="VLKU01000015">
    <property type="protein sequence ID" value="TWI29260.1"/>
    <property type="molecule type" value="Genomic_DNA"/>
</dbReference>
<dbReference type="PROSITE" id="PS00061">
    <property type="entry name" value="ADH_SHORT"/>
    <property type="match status" value="1"/>
</dbReference>
<dbReference type="Pfam" id="PF13561">
    <property type="entry name" value="adh_short_C2"/>
    <property type="match status" value="1"/>
</dbReference>
<comment type="caution">
    <text evidence="3">The sequence shown here is derived from an EMBL/GenBank/DDBJ whole genome shotgun (WGS) entry which is preliminary data.</text>
</comment>
<dbReference type="AlphaFoldDB" id="A0A562NAX9"/>
<evidence type="ECO:0000313" key="3">
    <source>
        <dbReference type="EMBL" id="TWI29260.1"/>
    </source>
</evidence>
<dbReference type="InterPro" id="IPR057326">
    <property type="entry name" value="KR_dom"/>
</dbReference>
<evidence type="ECO:0000313" key="4">
    <source>
        <dbReference type="Proteomes" id="UP000316225"/>
    </source>
</evidence>
<dbReference type="CDD" id="cd05233">
    <property type="entry name" value="SDR_c"/>
    <property type="match status" value="1"/>
</dbReference>
<keyword evidence="4" id="KW-1185">Reference proteome</keyword>
<dbReference type="Proteomes" id="UP000316225">
    <property type="component" value="Unassembled WGS sequence"/>
</dbReference>
<dbReference type="FunFam" id="3.40.50.720:FF:000084">
    <property type="entry name" value="Short-chain dehydrogenase reductase"/>
    <property type="match status" value="1"/>
</dbReference>
<proteinExistence type="inferred from homology"/>
<dbReference type="SUPFAM" id="SSF51735">
    <property type="entry name" value="NAD(P)-binding Rossmann-fold domains"/>
    <property type="match status" value="1"/>
</dbReference>
<accession>A0A562NAX9</accession>
<dbReference type="GO" id="GO:0030497">
    <property type="term" value="P:fatty acid elongation"/>
    <property type="evidence" value="ECO:0007669"/>
    <property type="project" value="TreeGrafter"/>
</dbReference>
<dbReference type="InterPro" id="IPR002347">
    <property type="entry name" value="SDR_fam"/>
</dbReference>
<dbReference type="Gene3D" id="3.40.50.720">
    <property type="entry name" value="NAD(P)-binding Rossmann-like Domain"/>
    <property type="match status" value="1"/>
</dbReference>
<evidence type="ECO:0000259" key="2">
    <source>
        <dbReference type="SMART" id="SM00822"/>
    </source>
</evidence>
<dbReference type="NCBIfam" id="NF005559">
    <property type="entry name" value="PRK07231.1"/>
    <property type="match status" value="1"/>
</dbReference>